<evidence type="ECO:0000313" key="3">
    <source>
        <dbReference type="EMBL" id="ADN01978.1"/>
    </source>
</evidence>
<sequence>MEGTVKNELDVREIAEFLEDHKARDVVALDLRGISPIADFFVIATFQSEGHLRGLLGQLTTFCEEKALFPLSGTGRLSYSEWVLLDYGVLVIHLMSERLRGFYQLEKLWHEAPVIYGSSSKSS</sequence>
<dbReference type="eggNOG" id="COG0799">
    <property type="taxonomic scope" value="Bacteria"/>
</dbReference>
<reference key="1">
    <citation type="submission" date="2009-08" db="EMBL/GenBank/DDBJ databases">
        <title>The genome sequence of Spirochaeta thermophila DSM6192.</title>
        <authorList>
            <person name="Angelov A."/>
            <person name="Mientus M."/>
            <person name="Wittenberg S."/>
            <person name="Lehmann R."/>
            <person name="Liesegang H."/>
            <person name="Daniel R."/>
            <person name="Liebl W."/>
        </authorList>
    </citation>
    <scope>NUCLEOTIDE SEQUENCE</scope>
    <source>
        <strain>DSM 6192</strain>
    </source>
</reference>
<dbReference type="EMBL" id="CP001698">
    <property type="protein sequence ID" value="ADN01978.1"/>
    <property type="molecule type" value="Genomic_DNA"/>
</dbReference>
<dbReference type="KEGG" id="sta:STHERM_c10320"/>
<dbReference type="SUPFAM" id="SSF81301">
    <property type="entry name" value="Nucleotidyltransferase"/>
    <property type="match status" value="1"/>
</dbReference>
<dbReference type="GO" id="GO:0042256">
    <property type="term" value="P:cytosolic ribosome assembly"/>
    <property type="evidence" value="ECO:0007669"/>
    <property type="project" value="UniProtKB-UniRule"/>
</dbReference>
<comment type="function">
    <text evidence="2">Functions as a ribosomal silencing factor. Interacts with ribosomal protein uL14 (rplN), blocking formation of intersubunit bridge B8. Prevents association of the 30S and 50S ribosomal subunits and the formation of functional ribosomes, thus repressing translation.</text>
</comment>
<dbReference type="AlphaFoldDB" id="E0RSJ1"/>
<gene>
    <name evidence="2" type="primary">rsfS</name>
    <name evidence="3" type="ordered locus">STHERM_c10320</name>
</gene>
<dbReference type="HOGENOM" id="CLU_092688_5_0_12"/>
<dbReference type="InterPro" id="IPR043519">
    <property type="entry name" value="NT_sf"/>
</dbReference>
<dbReference type="GO" id="GO:0005737">
    <property type="term" value="C:cytoplasm"/>
    <property type="evidence" value="ECO:0007669"/>
    <property type="project" value="UniProtKB-SubCell"/>
</dbReference>
<reference evidence="3 4" key="2">
    <citation type="journal article" date="2010" name="J. Bacteriol.">
        <title>Genome sequence of the polysaccharide-degrading, thermophilic anaerobe Spirochaeta thermophila DSM 6192.</title>
        <authorList>
            <person name="Angelov A."/>
            <person name="Liebl S."/>
            <person name="Ballschmiter M."/>
            <person name="Bomeke M."/>
            <person name="Lehmann R."/>
            <person name="Liesegang H."/>
            <person name="Daniel R."/>
            <person name="Liebl W."/>
        </authorList>
    </citation>
    <scope>NUCLEOTIDE SEQUENCE [LARGE SCALE GENOMIC DNA]</scope>
    <source>
        <strain evidence="4">ATCC 49972 / DSM 6192 / RI 19.B1</strain>
    </source>
</reference>
<name>E0RSJ1_WINT6</name>
<dbReference type="PaxDb" id="665571-STHERM_c10320"/>
<dbReference type="Proteomes" id="UP000001296">
    <property type="component" value="Chromosome"/>
</dbReference>
<dbReference type="NCBIfam" id="TIGR00090">
    <property type="entry name" value="rsfS_iojap_ybeB"/>
    <property type="match status" value="1"/>
</dbReference>
<dbReference type="PANTHER" id="PTHR21043:SF0">
    <property type="entry name" value="MITOCHONDRIAL ASSEMBLY OF RIBOSOMAL LARGE SUBUNIT PROTEIN 1"/>
    <property type="match status" value="1"/>
</dbReference>
<keyword evidence="2" id="KW-0810">Translation regulation</keyword>
<dbReference type="InterPro" id="IPR004394">
    <property type="entry name" value="Iojap/RsfS/C7orf30"/>
</dbReference>
<accession>E0RSJ1</accession>
<dbReference type="GO" id="GO:0043023">
    <property type="term" value="F:ribosomal large subunit binding"/>
    <property type="evidence" value="ECO:0007669"/>
    <property type="project" value="TreeGrafter"/>
</dbReference>
<dbReference type="Gene3D" id="3.30.460.10">
    <property type="entry name" value="Beta Polymerase, domain 2"/>
    <property type="match status" value="1"/>
</dbReference>
<comment type="subunit">
    <text evidence="2">Interacts with ribosomal protein uL14 (rplN).</text>
</comment>
<keyword evidence="2" id="KW-0963">Cytoplasm</keyword>
<dbReference type="GO" id="GO:0090071">
    <property type="term" value="P:negative regulation of ribosome biogenesis"/>
    <property type="evidence" value="ECO:0007669"/>
    <property type="project" value="UniProtKB-UniRule"/>
</dbReference>
<evidence type="ECO:0000256" key="2">
    <source>
        <dbReference type="HAMAP-Rule" id="MF_01477"/>
    </source>
</evidence>
<dbReference type="Pfam" id="PF02410">
    <property type="entry name" value="RsfS"/>
    <property type="match status" value="1"/>
</dbReference>
<evidence type="ECO:0000256" key="1">
    <source>
        <dbReference type="ARBA" id="ARBA00010574"/>
    </source>
</evidence>
<comment type="similarity">
    <text evidence="1 2">Belongs to the Iojap/RsfS family.</text>
</comment>
<keyword evidence="2" id="KW-0678">Repressor</keyword>
<organism evidence="3 4">
    <name type="scientific">Winmispira thermophila (strain ATCC 49972 / DSM 6192 / RI 19.B1)</name>
    <name type="common">Spirochaeta thermophila</name>
    <dbReference type="NCBI Taxonomy" id="665571"/>
    <lineage>
        <taxon>Bacteria</taxon>
        <taxon>Pseudomonadati</taxon>
        <taxon>Spirochaetota</taxon>
        <taxon>Spirochaetia</taxon>
        <taxon>Winmispirales</taxon>
        <taxon>Winmispiraceae</taxon>
        <taxon>Winmispira</taxon>
    </lineage>
</organism>
<dbReference type="PANTHER" id="PTHR21043">
    <property type="entry name" value="IOJAP SUPERFAMILY ORTHOLOG"/>
    <property type="match status" value="1"/>
</dbReference>
<protein>
    <recommendedName>
        <fullName evidence="2">Ribosomal silencing factor RsfS</fullName>
    </recommendedName>
</protein>
<proteinExistence type="inferred from homology"/>
<dbReference type="GO" id="GO:0017148">
    <property type="term" value="P:negative regulation of translation"/>
    <property type="evidence" value="ECO:0007669"/>
    <property type="project" value="UniProtKB-UniRule"/>
</dbReference>
<evidence type="ECO:0000313" key="4">
    <source>
        <dbReference type="Proteomes" id="UP000001296"/>
    </source>
</evidence>
<dbReference type="HAMAP" id="MF_01477">
    <property type="entry name" value="Iojap_RsfS"/>
    <property type="match status" value="1"/>
</dbReference>
<dbReference type="RefSeq" id="WP_013313819.1">
    <property type="nucleotide sequence ID" value="NC_014484.1"/>
</dbReference>
<comment type="subcellular location">
    <subcellularLocation>
        <location evidence="2">Cytoplasm</location>
    </subcellularLocation>
</comment>